<dbReference type="GO" id="GO:0046872">
    <property type="term" value="F:metal ion binding"/>
    <property type="evidence" value="ECO:0007669"/>
    <property type="project" value="UniProtKB-KW"/>
</dbReference>
<dbReference type="GO" id="GO:0030688">
    <property type="term" value="C:preribosome, small subunit precursor"/>
    <property type="evidence" value="ECO:0007669"/>
    <property type="project" value="TreeGrafter"/>
</dbReference>
<keyword evidence="5" id="KW-0808">Transferase</keyword>
<evidence type="ECO:0000313" key="15">
    <source>
        <dbReference type="EMBL" id="VDN09158.1"/>
    </source>
</evidence>
<dbReference type="GO" id="GO:0004674">
    <property type="term" value="F:protein serine/threonine kinase activity"/>
    <property type="evidence" value="ECO:0007669"/>
    <property type="project" value="UniProtKB-KW"/>
</dbReference>
<evidence type="ECO:0000256" key="12">
    <source>
        <dbReference type="ARBA" id="ARBA00048679"/>
    </source>
</evidence>
<name>A0A3P7LH09_DIBLA</name>
<dbReference type="AlphaFoldDB" id="A0A3P7LH09"/>
<feature type="compositionally biased region" description="Acidic residues" evidence="13">
    <location>
        <begin position="347"/>
        <end position="388"/>
    </location>
</feature>
<dbReference type="PANTHER" id="PTHR45852:SF1">
    <property type="entry name" value="SERINE_THREONINE-PROTEIN KINASE RIO2"/>
    <property type="match status" value="1"/>
</dbReference>
<evidence type="ECO:0000256" key="9">
    <source>
        <dbReference type="ARBA" id="ARBA00022840"/>
    </source>
</evidence>
<dbReference type="Proteomes" id="UP000281553">
    <property type="component" value="Unassembled WGS sequence"/>
</dbReference>
<evidence type="ECO:0000256" key="7">
    <source>
        <dbReference type="ARBA" id="ARBA00022741"/>
    </source>
</evidence>
<dbReference type="Gene3D" id="1.10.510.10">
    <property type="entry name" value="Transferase(Phosphotransferase) domain 1"/>
    <property type="match status" value="1"/>
</dbReference>
<dbReference type="SUPFAM" id="SSF56112">
    <property type="entry name" value="Protein kinase-like (PK-like)"/>
    <property type="match status" value="1"/>
</dbReference>
<dbReference type="InterPro" id="IPR015285">
    <property type="entry name" value="RIO2_wHTH_N"/>
</dbReference>
<keyword evidence="16" id="KW-1185">Reference proteome</keyword>
<feature type="domain" description="RIO kinase" evidence="14">
    <location>
        <begin position="72"/>
        <end position="301"/>
    </location>
</feature>
<comment type="similarity">
    <text evidence="2">Belongs to the protein kinase superfamily. RIO-type Ser/Thr kinase family.</text>
</comment>
<evidence type="ECO:0000256" key="2">
    <source>
        <dbReference type="ARBA" id="ARBA00009196"/>
    </source>
</evidence>
<evidence type="ECO:0000313" key="16">
    <source>
        <dbReference type="Proteomes" id="UP000281553"/>
    </source>
</evidence>
<dbReference type="Pfam" id="PF01163">
    <property type="entry name" value="RIO1"/>
    <property type="match status" value="2"/>
</dbReference>
<evidence type="ECO:0000256" key="1">
    <source>
        <dbReference type="ARBA" id="ARBA00001946"/>
    </source>
</evidence>
<evidence type="ECO:0000259" key="14">
    <source>
        <dbReference type="SMART" id="SM00090"/>
    </source>
</evidence>
<comment type="catalytic activity">
    <reaction evidence="11">
        <text>L-threonyl-[protein] + ATP = O-phospho-L-threonyl-[protein] + ADP + H(+)</text>
        <dbReference type="Rhea" id="RHEA:46608"/>
        <dbReference type="Rhea" id="RHEA-COMP:11060"/>
        <dbReference type="Rhea" id="RHEA-COMP:11605"/>
        <dbReference type="ChEBI" id="CHEBI:15378"/>
        <dbReference type="ChEBI" id="CHEBI:30013"/>
        <dbReference type="ChEBI" id="CHEBI:30616"/>
        <dbReference type="ChEBI" id="CHEBI:61977"/>
        <dbReference type="ChEBI" id="CHEBI:456216"/>
        <dbReference type="EC" id="2.7.11.1"/>
    </reaction>
</comment>
<proteinExistence type="inferred from homology"/>
<dbReference type="EC" id="2.7.11.1" evidence="3"/>
<dbReference type="InterPro" id="IPR011009">
    <property type="entry name" value="Kinase-like_dom_sf"/>
</dbReference>
<accession>A0A3P7LH09</accession>
<sequence>MPKAIKIDYFRYMTNEAWRVLMAVEMGMKNHEFVPADLVHKISRCSRRGSSFLKLLRDELVPHGLLAYETDARKAHSGYRLTNLGYDYLALHALIKNGQVIDLGSMIGAGKESDVYLAVAGDHAGRPDEPCDPACAVDALPAKGDYVVIKFHRLGRTSFRKVKEKREYHQHRSTCSWLYLDRLAASREYGMMQAIDILNRITRAGLVHGDFNEFNLLVNGISHTGGTLGNYGPDEDEADEPIDPEQVKLLIIDFPQMISRDHKTAQGIYERDLNGILSYFTRYLEIEPESIPPTSLTAIPRTGFLDVQLRAPGYQNPSKAGARGRNGADDSDVLVGNVAALALCEENENDDDDDDSAGGSSDETDSDETGTEDEEEGEEGDAKEEEEKENSGESDEFHSLDSEDESENSANEDAKSKMSQPVKSPADTLIDKNEVRERIRREEKKRQQEQFRLRVKRQMRANRKKQARADVVTEDKLFG</sequence>
<dbReference type="GO" id="GO:0030490">
    <property type="term" value="P:maturation of SSU-rRNA"/>
    <property type="evidence" value="ECO:0007669"/>
    <property type="project" value="TreeGrafter"/>
</dbReference>
<evidence type="ECO:0000256" key="5">
    <source>
        <dbReference type="ARBA" id="ARBA00022679"/>
    </source>
</evidence>
<evidence type="ECO:0000256" key="3">
    <source>
        <dbReference type="ARBA" id="ARBA00012513"/>
    </source>
</evidence>
<organism evidence="15 16">
    <name type="scientific">Dibothriocephalus latus</name>
    <name type="common">Fish tapeworm</name>
    <name type="synonym">Diphyllobothrium latum</name>
    <dbReference type="NCBI Taxonomy" id="60516"/>
    <lineage>
        <taxon>Eukaryota</taxon>
        <taxon>Metazoa</taxon>
        <taxon>Spiralia</taxon>
        <taxon>Lophotrochozoa</taxon>
        <taxon>Platyhelminthes</taxon>
        <taxon>Cestoda</taxon>
        <taxon>Eucestoda</taxon>
        <taxon>Diphyllobothriidea</taxon>
        <taxon>Diphyllobothriidae</taxon>
        <taxon>Dibothriocephalus</taxon>
    </lineage>
</organism>
<feature type="compositionally biased region" description="Basic and acidic residues" evidence="13">
    <location>
        <begin position="389"/>
        <end position="401"/>
    </location>
</feature>
<keyword evidence="7" id="KW-0547">Nucleotide-binding</keyword>
<keyword evidence="9" id="KW-0067">ATP-binding</keyword>
<comment type="catalytic activity">
    <reaction evidence="12">
        <text>L-seryl-[protein] + ATP = O-phospho-L-seryl-[protein] + ADP + H(+)</text>
        <dbReference type="Rhea" id="RHEA:17989"/>
        <dbReference type="Rhea" id="RHEA-COMP:9863"/>
        <dbReference type="Rhea" id="RHEA-COMP:11604"/>
        <dbReference type="ChEBI" id="CHEBI:15378"/>
        <dbReference type="ChEBI" id="CHEBI:29999"/>
        <dbReference type="ChEBI" id="CHEBI:30616"/>
        <dbReference type="ChEBI" id="CHEBI:83421"/>
        <dbReference type="ChEBI" id="CHEBI:456216"/>
        <dbReference type="EC" id="2.7.11.1"/>
    </reaction>
</comment>
<evidence type="ECO:0000256" key="8">
    <source>
        <dbReference type="ARBA" id="ARBA00022777"/>
    </source>
</evidence>
<dbReference type="SMART" id="SM00090">
    <property type="entry name" value="RIO"/>
    <property type="match status" value="1"/>
</dbReference>
<keyword evidence="6" id="KW-0479">Metal-binding</keyword>
<dbReference type="SUPFAM" id="SSF46785">
    <property type="entry name" value="Winged helix' DNA-binding domain"/>
    <property type="match status" value="1"/>
</dbReference>
<dbReference type="PROSITE" id="PS01245">
    <property type="entry name" value="RIO1"/>
    <property type="match status" value="1"/>
</dbReference>
<keyword evidence="8" id="KW-0418">Kinase</keyword>
<dbReference type="InterPro" id="IPR018935">
    <property type="entry name" value="RIO_kinase_CS"/>
</dbReference>
<dbReference type="InterPro" id="IPR018934">
    <property type="entry name" value="RIO_dom"/>
</dbReference>
<dbReference type="Gene3D" id="1.10.10.10">
    <property type="entry name" value="Winged helix-like DNA-binding domain superfamily/Winged helix DNA-binding domain"/>
    <property type="match status" value="1"/>
</dbReference>
<evidence type="ECO:0000256" key="4">
    <source>
        <dbReference type="ARBA" id="ARBA00022527"/>
    </source>
</evidence>
<keyword evidence="4" id="KW-0723">Serine/threonine-protein kinase</keyword>
<dbReference type="EMBL" id="UYRU01046506">
    <property type="protein sequence ID" value="VDN09158.1"/>
    <property type="molecule type" value="Genomic_DNA"/>
</dbReference>
<comment type="cofactor">
    <cofactor evidence="1">
        <name>Mg(2+)</name>
        <dbReference type="ChEBI" id="CHEBI:18420"/>
    </cofactor>
</comment>
<evidence type="ECO:0000256" key="10">
    <source>
        <dbReference type="ARBA" id="ARBA00022842"/>
    </source>
</evidence>
<dbReference type="GO" id="GO:0005524">
    <property type="term" value="F:ATP binding"/>
    <property type="evidence" value="ECO:0007669"/>
    <property type="project" value="UniProtKB-KW"/>
</dbReference>
<feature type="compositionally biased region" description="Basic residues" evidence="13">
    <location>
        <begin position="453"/>
        <end position="466"/>
    </location>
</feature>
<protein>
    <recommendedName>
        <fullName evidence="3">non-specific serine/threonine protein kinase</fullName>
        <ecNumber evidence="3">2.7.11.1</ecNumber>
    </recommendedName>
</protein>
<reference evidence="15 16" key="1">
    <citation type="submission" date="2018-11" db="EMBL/GenBank/DDBJ databases">
        <authorList>
            <consortium name="Pathogen Informatics"/>
        </authorList>
    </citation>
    <scope>NUCLEOTIDE SEQUENCE [LARGE SCALE GENOMIC DNA]</scope>
</reference>
<dbReference type="InterPro" id="IPR036390">
    <property type="entry name" value="WH_DNA-bd_sf"/>
</dbReference>
<dbReference type="GO" id="GO:0005829">
    <property type="term" value="C:cytosol"/>
    <property type="evidence" value="ECO:0007669"/>
    <property type="project" value="TreeGrafter"/>
</dbReference>
<dbReference type="PANTHER" id="PTHR45852">
    <property type="entry name" value="SER/THR-PROTEIN KINASE RIO2"/>
    <property type="match status" value="1"/>
</dbReference>
<dbReference type="OrthoDB" id="10258631at2759"/>
<evidence type="ECO:0000256" key="13">
    <source>
        <dbReference type="SAM" id="MobiDB-lite"/>
    </source>
</evidence>
<keyword evidence="10" id="KW-0460">Magnesium</keyword>
<evidence type="ECO:0000256" key="11">
    <source>
        <dbReference type="ARBA" id="ARBA00047899"/>
    </source>
</evidence>
<gene>
    <name evidence="15" type="ORF">DILT_LOCUS4989</name>
</gene>
<dbReference type="InterPro" id="IPR000687">
    <property type="entry name" value="RIO_kinase"/>
</dbReference>
<dbReference type="Pfam" id="PF09202">
    <property type="entry name" value="Rio2_N"/>
    <property type="match status" value="1"/>
</dbReference>
<feature type="compositionally biased region" description="Basic and acidic residues" evidence="13">
    <location>
        <begin position="467"/>
        <end position="479"/>
    </location>
</feature>
<feature type="region of interest" description="Disordered" evidence="13">
    <location>
        <begin position="347"/>
        <end position="479"/>
    </location>
</feature>
<evidence type="ECO:0000256" key="6">
    <source>
        <dbReference type="ARBA" id="ARBA00022723"/>
    </source>
</evidence>
<feature type="compositionally biased region" description="Basic and acidic residues" evidence="13">
    <location>
        <begin position="429"/>
        <end position="452"/>
    </location>
</feature>
<dbReference type="InterPro" id="IPR036388">
    <property type="entry name" value="WH-like_DNA-bd_sf"/>
</dbReference>